<evidence type="ECO:0000256" key="3">
    <source>
        <dbReference type="HAMAP-Rule" id="MF_00376"/>
    </source>
</evidence>
<dbReference type="Pfam" id="PF01121">
    <property type="entry name" value="CoaE"/>
    <property type="match status" value="1"/>
</dbReference>
<comment type="caution">
    <text evidence="5">The sequence shown here is derived from an EMBL/GenBank/DDBJ whole genome shotgun (WGS) entry which is preliminary data.</text>
</comment>
<evidence type="ECO:0000256" key="2">
    <source>
        <dbReference type="ARBA" id="ARBA00022840"/>
    </source>
</evidence>
<organism evidence="5 6">
    <name type="scientific">Deinococcus piscis</name>
    <dbReference type="NCBI Taxonomy" id="394230"/>
    <lineage>
        <taxon>Bacteria</taxon>
        <taxon>Thermotogati</taxon>
        <taxon>Deinococcota</taxon>
        <taxon>Deinococci</taxon>
        <taxon>Deinococcales</taxon>
        <taxon>Deinococcaceae</taxon>
        <taxon>Deinococcus</taxon>
    </lineage>
</organism>
<keyword evidence="3" id="KW-0808">Transferase</keyword>
<dbReference type="HAMAP" id="MF_00376">
    <property type="entry name" value="Dephospho_CoA_kinase"/>
    <property type="match status" value="1"/>
</dbReference>
<evidence type="ECO:0000313" key="5">
    <source>
        <dbReference type="EMBL" id="GHF97906.1"/>
    </source>
</evidence>
<name>A0ABQ3K4U0_9DEIO</name>
<keyword evidence="2 3" id="KW-0067">ATP-binding</keyword>
<dbReference type="SUPFAM" id="SSF52540">
    <property type="entry name" value="P-loop containing nucleoside triphosphate hydrolases"/>
    <property type="match status" value="1"/>
</dbReference>
<evidence type="ECO:0000256" key="4">
    <source>
        <dbReference type="NCBIfam" id="TIGR00152"/>
    </source>
</evidence>
<dbReference type="PANTHER" id="PTHR10695:SF46">
    <property type="entry name" value="BIFUNCTIONAL COENZYME A SYNTHASE-RELATED"/>
    <property type="match status" value="1"/>
</dbReference>
<dbReference type="CDD" id="cd02022">
    <property type="entry name" value="DPCK"/>
    <property type="match status" value="1"/>
</dbReference>
<keyword evidence="6" id="KW-1185">Reference proteome</keyword>
<feature type="binding site" evidence="3">
    <location>
        <begin position="12"/>
        <end position="17"/>
    </location>
    <ligand>
        <name>ATP</name>
        <dbReference type="ChEBI" id="CHEBI:30616"/>
    </ligand>
</feature>
<comment type="catalytic activity">
    <reaction evidence="3">
        <text>3'-dephospho-CoA + ATP = ADP + CoA + H(+)</text>
        <dbReference type="Rhea" id="RHEA:18245"/>
        <dbReference type="ChEBI" id="CHEBI:15378"/>
        <dbReference type="ChEBI" id="CHEBI:30616"/>
        <dbReference type="ChEBI" id="CHEBI:57287"/>
        <dbReference type="ChEBI" id="CHEBI:57328"/>
        <dbReference type="ChEBI" id="CHEBI:456216"/>
        <dbReference type="EC" id="2.7.1.24"/>
    </reaction>
</comment>
<reference evidence="6" key="1">
    <citation type="journal article" date="2019" name="Int. J. Syst. Evol. Microbiol.">
        <title>The Global Catalogue of Microorganisms (GCM) 10K type strain sequencing project: providing services to taxonomists for standard genome sequencing and annotation.</title>
        <authorList>
            <consortium name="The Broad Institute Genomics Platform"/>
            <consortium name="The Broad Institute Genome Sequencing Center for Infectious Disease"/>
            <person name="Wu L."/>
            <person name="Ma J."/>
        </authorList>
    </citation>
    <scope>NUCLEOTIDE SEQUENCE [LARGE SCALE GENOMIC DNA]</scope>
    <source>
        <strain evidence="6">CGMCC 1.18439</strain>
    </source>
</reference>
<dbReference type="PANTHER" id="PTHR10695">
    <property type="entry name" value="DEPHOSPHO-COA KINASE-RELATED"/>
    <property type="match status" value="1"/>
</dbReference>
<keyword evidence="3" id="KW-0963">Cytoplasm</keyword>
<dbReference type="EC" id="2.7.1.24" evidence="3 4"/>
<dbReference type="GO" id="GO:0016301">
    <property type="term" value="F:kinase activity"/>
    <property type="evidence" value="ECO:0007669"/>
    <property type="project" value="UniProtKB-KW"/>
</dbReference>
<protein>
    <recommendedName>
        <fullName evidence="3 4">Dephospho-CoA kinase</fullName>
        <ecNumber evidence="3 4">2.7.1.24</ecNumber>
    </recommendedName>
    <alternativeName>
        <fullName evidence="3">Dephosphocoenzyme A kinase</fullName>
    </alternativeName>
</protein>
<accession>A0ABQ3K4U0</accession>
<dbReference type="EMBL" id="BNAL01000006">
    <property type="protein sequence ID" value="GHF97906.1"/>
    <property type="molecule type" value="Genomic_DNA"/>
</dbReference>
<dbReference type="NCBIfam" id="TIGR00152">
    <property type="entry name" value="dephospho-CoA kinase"/>
    <property type="match status" value="1"/>
</dbReference>
<keyword evidence="3" id="KW-0173">Coenzyme A biosynthesis</keyword>
<keyword evidence="1 3" id="KW-0547">Nucleotide-binding</keyword>
<evidence type="ECO:0000256" key="1">
    <source>
        <dbReference type="ARBA" id="ARBA00022741"/>
    </source>
</evidence>
<dbReference type="InterPro" id="IPR027417">
    <property type="entry name" value="P-loop_NTPase"/>
</dbReference>
<dbReference type="Gene3D" id="3.40.50.300">
    <property type="entry name" value="P-loop containing nucleotide triphosphate hydrolases"/>
    <property type="match status" value="1"/>
</dbReference>
<dbReference type="RefSeq" id="WP_229838878.1">
    <property type="nucleotide sequence ID" value="NZ_BNAL01000006.1"/>
</dbReference>
<comment type="pathway">
    <text evidence="3">Cofactor biosynthesis; coenzyme A biosynthesis; CoA from (R)-pantothenate: step 5/5.</text>
</comment>
<comment type="subcellular location">
    <subcellularLocation>
        <location evidence="3">Cytoplasm</location>
    </subcellularLocation>
</comment>
<evidence type="ECO:0000313" key="6">
    <source>
        <dbReference type="Proteomes" id="UP000632154"/>
    </source>
</evidence>
<dbReference type="Proteomes" id="UP000632154">
    <property type="component" value="Unassembled WGS sequence"/>
</dbReference>
<dbReference type="PROSITE" id="PS51219">
    <property type="entry name" value="DPCK"/>
    <property type="match status" value="1"/>
</dbReference>
<sequence>MPRRLGLTGSIGAGKSTVAALLREAGLTVIDADALARQVTAEPAVLAELAALWPDVVSGQGGATQLDRAALAARVFGDPTQLAQLEALTHPRIRTATAAALRAAAERGESWVVQDIPLLFEKGLDAGMDAVWVVDAPRELRVQRLLERSGLSREQVLAREAAQWSPERKRARADTVIENTGTLEELRAQVSRELGALQAGIPAKS</sequence>
<comment type="function">
    <text evidence="3">Catalyzes the phosphorylation of the 3'-hydroxyl group of dephosphocoenzyme A to form coenzyme A.</text>
</comment>
<gene>
    <name evidence="3 5" type="primary">coaE</name>
    <name evidence="5" type="ORF">GCM10017783_07240</name>
</gene>
<keyword evidence="3 5" id="KW-0418">Kinase</keyword>
<dbReference type="InterPro" id="IPR001977">
    <property type="entry name" value="Depp_CoAkinase"/>
</dbReference>
<comment type="similarity">
    <text evidence="3">Belongs to the CoaE family.</text>
</comment>
<proteinExistence type="inferred from homology"/>